<evidence type="ECO:0000256" key="1">
    <source>
        <dbReference type="SAM" id="SignalP"/>
    </source>
</evidence>
<dbReference type="RefSeq" id="WP_197439625.1">
    <property type="nucleotide sequence ID" value="NZ_CP036316.1"/>
</dbReference>
<sequence length="218" mass="24442" precursor="true">MFLRSHFLFQLSAMAVVMTTGVVASAGDCPNCRRGGSMSAQMLPTPDPSFHHRSVVPSRSYLPPSPSTHVVSTPLVAPIAPPAGTLGVTYRRPSRPIPADRHPRVAIFELAVPAEFVPDPARGVRTRVTLDDPTGQLEPIAEKNYYYDERAGLWVFETDPLIPGRPHVWRVTVEKVYYENQDIRRYGRLVTEEVETDVEFVGARYMRLIPGRVVTMDW</sequence>
<keyword evidence="1" id="KW-0732">Signal</keyword>
<feature type="chain" id="PRO_5022028010" description="DUF3859 domain-containing protein" evidence="1">
    <location>
        <begin position="27"/>
        <end position="218"/>
    </location>
</feature>
<evidence type="ECO:0000313" key="3">
    <source>
        <dbReference type="Proteomes" id="UP000319976"/>
    </source>
</evidence>
<feature type="signal peptide" evidence="1">
    <location>
        <begin position="1"/>
        <end position="26"/>
    </location>
</feature>
<gene>
    <name evidence="2" type="ORF">V22_29430</name>
</gene>
<evidence type="ECO:0008006" key="4">
    <source>
        <dbReference type="Google" id="ProtNLM"/>
    </source>
</evidence>
<dbReference type="KEGG" id="chya:V22_29430"/>
<dbReference type="Proteomes" id="UP000319976">
    <property type="component" value="Chromosome"/>
</dbReference>
<proteinExistence type="predicted"/>
<reference evidence="2 3" key="1">
    <citation type="submission" date="2019-02" db="EMBL/GenBank/DDBJ databases">
        <title>Deep-cultivation of Planctomycetes and their phenomic and genomic characterization uncovers novel biology.</title>
        <authorList>
            <person name="Wiegand S."/>
            <person name="Jogler M."/>
            <person name="Boedeker C."/>
            <person name="Pinto D."/>
            <person name="Vollmers J."/>
            <person name="Rivas-Marin E."/>
            <person name="Kohn T."/>
            <person name="Peeters S.H."/>
            <person name="Heuer A."/>
            <person name="Rast P."/>
            <person name="Oberbeckmann S."/>
            <person name="Bunk B."/>
            <person name="Jeske O."/>
            <person name="Meyerdierks A."/>
            <person name="Storesund J.E."/>
            <person name="Kallscheuer N."/>
            <person name="Luecker S."/>
            <person name="Lage O.M."/>
            <person name="Pohl T."/>
            <person name="Merkel B.J."/>
            <person name="Hornburger P."/>
            <person name="Mueller R.-W."/>
            <person name="Bruemmer F."/>
            <person name="Labrenz M."/>
            <person name="Spormann A.M."/>
            <person name="Op den Camp H."/>
            <person name="Overmann J."/>
            <person name="Amann R."/>
            <person name="Jetten M.S.M."/>
            <person name="Mascher T."/>
            <person name="Medema M.H."/>
            <person name="Devos D.P."/>
            <person name="Kaster A.-K."/>
            <person name="Ovreas L."/>
            <person name="Rohde M."/>
            <person name="Galperin M.Y."/>
            <person name="Jogler C."/>
        </authorList>
    </citation>
    <scope>NUCLEOTIDE SEQUENCE [LARGE SCALE GENOMIC DNA]</scope>
    <source>
        <strain evidence="2 3">V22</strain>
    </source>
</reference>
<dbReference type="EMBL" id="CP036316">
    <property type="protein sequence ID" value="QDT65683.1"/>
    <property type="molecule type" value="Genomic_DNA"/>
</dbReference>
<evidence type="ECO:0000313" key="2">
    <source>
        <dbReference type="EMBL" id="QDT65683.1"/>
    </source>
</evidence>
<organism evidence="2 3">
    <name type="scientific">Calycomorphotria hydatis</name>
    <dbReference type="NCBI Taxonomy" id="2528027"/>
    <lineage>
        <taxon>Bacteria</taxon>
        <taxon>Pseudomonadati</taxon>
        <taxon>Planctomycetota</taxon>
        <taxon>Planctomycetia</taxon>
        <taxon>Planctomycetales</taxon>
        <taxon>Planctomycetaceae</taxon>
        <taxon>Calycomorphotria</taxon>
    </lineage>
</organism>
<dbReference type="AlphaFoldDB" id="A0A517TBD1"/>
<accession>A0A517TBD1</accession>
<name>A0A517TBD1_9PLAN</name>
<protein>
    <recommendedName>
        <fullName evidence="4">DUF3859 domain-containing protein</fullName>
    </recommendedName>
</protein>
<keyword evidence="3" id="KW-1185">Reference proteome</keyword>